<keyword evidence="1" id="KW-1133">Transmembrane helix</keyword>
<evidence type="ECO:0000256" key="1">
    <source>
        <dbReference type="SAM" id="Phobius"/>
    </source>
</evidence>
<sequence>MDKNGIILLLFFASTLFAGLYFAAREDISELRQQTQMLFQMLPESQQRRLVDDWETRMDMLDTGPHQNQWDR</sequence>
<keyword evidence="3" id="KW-1185">Reference proteome</keyword>
<dbReference type="AlphaFoldDB" id="A0A7Z0NAP7"/>
<keyword evidence="1" id="KW-0472">Membrane</keyword>
<evidence type="ECO:0000313" key="3">
    <source>
        <dbReference type="Proteomes" id="UP000520876"/>
    </source>
</evidence>
<reference evidence="2 3" key="1">
    <citation type="submission" date="2020-07" db="EMBL/GenBank/DDBJ databases">
        <title>Halomonas sp. QX-2 draft genome sequence.</title>
        <authorList>
            <person name="Qiu X."/>
        </authorList>
    </citation>
    <scope>NUCLEOTIDE SEQUENCE [LARGE SCALE GENOMIC DNA]</scope>
    <source>
        <strain evidence="2 3">QX-2</strain>
    </source>
</reference>
<comment type="caution">
    <text evidence="2">The sequence shown here is derived from an EMBL/GenBank/DDBJ whole genome shotgun (WGS) entry which is preliminary data.</text>
</comment>
<protein>
    <submittedName>
        <fullName evidence="2">Uncharacterized protein</fullName>
    </submittedName>
</protein>
<keyword evidence="1" id="KW-0812">Transmembrane</keyword>
<dbReference type="EMBL" id="JACCGK010000016">
    <property type="protein sequence ID" value="NYT74269.1"/>
    <property type="molecule type" value="Genomic_DNA"/>
</dbReference>
<proteinExistence type="predicted"/>
<dbReference type="Proteomes" id="UP000520876">
    <property type="component" value="Unassembled WGS sequence"/>
</dbReference>
<evidence type="ECO:0000313" key="2">
    <source>
        <dbReference type="EMBL" id="NYT74269.1"/>
    </source>
</evidence>
<feature type="transmembrane region" description="Helical" evidence="1">
    <location>
        <begin position="6"/>
        <end position="24"/>
    </location>
</feature>
<accession>A0A7Z0NAP7</accession>
<organism evidence="2 3">
    <name type="scientific">Vreelandella sedimenti</name>
    <dbReference type="NCBI Taxonomy" id="2729618"/>
    <lineage>
        <taxon>Bacteria</taxon>
        <taxon>Pseudomonadati</taxon>
        <taxon>Pseudomonadota</taxon>
        <taxon>Gammaproteobacteria</taxon>
        <taxon>Oceanospirillales</taxon>
        <taxon>Halomonadaceae</taxon>
        <taxon>Vreelandella</taxon>
    </lineage>
</organism>
<dbReference type="RefSeq" id="WP_180094526.1">
    <property type="nucleotide sequence ID" value="NZ_JACCGK010000016.1"/>
</dbReference>
<gene>
    <name evidence="2" type="ORF">HZU72_17805</name>
</gene>
<name>A0A7Z0NAP7_9GAMM</name>